<dbReference type="Proteomes" id="UP001497623">
    <property type="component" value="Unassembled WGS sequence"/>
</dbReference>
<evidence type="ECO:0000313" key="3">
    <source>
        <dbReference type="EMBL" id="CAL4166170.1"/>
    </source>
</evidence>
<feature type="compositionally biased region" description="Basic and acidic residues" evidence="1">
    <location>
        <begin position="188"/>
        <end position="198"/>
    </location>
</feature>
<feature type="transmembrane region" description="Helical" evidence="2">
    <location>
        <begin position="34"/>
        <end position="54"/>
    </location>
</feature>
<name>A0AAV2S5B0_MEGNR</name>
<keyword evidence="2" id="KW-0472">Membrane</keyword>
<comment type="caution">
    <text evidence="3">The sequence shown here is derived from an EMBL/GenBank/DDBJ whole genome shotgun (WGS) entry which is preliminary data.</text>
</comment>
<keyword evidence="2" id="KW-0812">Transmembrane</keyword>
<evidence type="ECO:0000256" key="2">
    <source>
        <dbReference type="SAM" id="Phobius"/>
    </source>
</evidence>
<protein>
    <submittedName>
        <fullName evidence="3">Uncharacterized protein</fullName>
    </submittedName>
</protein>
<proteinExistence type="predicted"/>
<dbReference type="Gene3D" id="1.20.1070.10">
    <property type="entry name" value="Rhodopsin 7-helix transmembrane proteins"/>
    <property type="match status" value="1"/>
</dbReference>
<feature type="region of interest" description="Disordered" evidence="1">
    <location>
        <begin position="136"/>
        <end position="198"/>
    </location>
</feature>
<dbReference type="AlphaFoldDB" id="A0AAV2S5B0"/>
<organism evidence="3 4">
    <name type="scientific">Meganyctiphanes norvegica</name>
    <name type="common">Northern krill</name>
    <name type="synonym">Thysanopoda norvegica</name>
    <dbReference type="NCBI Taxonomy" id="48144"/>
    <lineage>
        <taxon>Eukaryota</taxon>
        <taxon>Metazoa</taxon>
        <taxon>Ecdysozoa</taxon>
        <taxon>Arthropoda</taxon>
        <taxon>Crustacea</taxon>
        <taxon>Multicrustacea</taxon>
        <taxon>Malacostraca</taxon>
        <taxon>Eumalacostraca</taxon>
        <taxon>Eucarida</taxon>
        <taxon>Euphausiacea</taxon>
        <taxon>Euphausiidae</taxon>
        <taxon>Meganyctiphanes</taxon>
    </lineage>
</organism>
<dbReference type="EMBL" id="CAXKWB010047914">
    <property type="protein sequence ID" value="CAL4166170.1"/>
    <property type="molecule type" value="Genomic_DNA"/>
</dbReference>
<accession>A0AAV2S5B0</accession>
<feature type="compositionally biased region" description="Polar residues" evidence="1">
    <location>
        <begin position="138"/>
        <end position="153"/>
    </location>
</feature>
<sequence length="198" mass="22544">METETHGVVHSVTRLRVCLTEEERKNAKGNTRRLLMLTVMLGPTWLLGFISSYFGSILLMGLFTILNSIQGAMIFALLVIARKKRRDILLNDIFHIDVMKEFIMHRTSIPKLLVFRRRKSKDLIVLNGDYDNSERTMDTSLPSVATSSRQANDSGEEYKPEQGDKQFGNSYDTYPPSPQGFAKVQSMRHRDGFGHSDS</sequence>
<reference evidence="3 4" key="1">
    <citation type="submission" date="2024-05" db="EMBL/GenBank/DDBJ databases">
        <authorList>
            <person name="Wallberg A."/>
        </authorList>
    </citation>
    <scope>NUCLEOTIDE SEQUENCE [LARGE SCALE GENOMIC DNA]</scope>
</reference>
<feature type="transmembrane region" description="Helical" evidence="2">
    <location>
        <begin position="60"/>
        <end position="81"/>
    </location>
</feature>
<keyword evidence="4" id="KW-1185">Reference proteome</keyword>
<keyword evidence="2" id="KW-1133">Transmembrane helix</keyword>
<gene>
    <name evidence="3" type="ORF">MNOR_LOCUS33365</name>
</gene>
<evidence type="ECO:0000313" key="4">
    <source>
        <dbReference type="Proteomes" id="UP001497623"/>
    </source>
</evidence>
<evidence type="ECO:0000256" key="1">
    <source>
        <dbReference type="SAM" id="MobiDB-lite"/>
    </source>
</evidence>